<dbReference type="InterPro" id="IPR006059">
    <property type="entry name" value="SBP"/>
</dbReference>
<accession>A0A8J4H8H9</accession>
<dbReference type="Proteomes" id="UP000677918">
    <property type="component" value="Unassembled WGS sequence"/>
</dbReference>
<dbReference type="InterPro" id="IPR050490">
    <property type="entry name" value="Bact_solute-bd_prot1"/>
</dbReference>
<dbReference type="RefSeq" id="WP_213413425.1">
    <property type="nucleotide sequence ID" value="NZ_BOVK01000052.1"/>
</dbReference>
<organism evidence="2 3">
    <name type="scientific">Xylanibacillus composti</name>
    <dbReference type="NCBI Taxonomy" id="1572762"/>
    <lineage>
        <taxon>Bacteria</taxon>
        <taxon>Bacillati</taxon>
        <taxon>Bacillota</taxon>
        <taxon>Bacilli</taxon>
        <taxon>Bacillales</taxon>
        <taxon>Paenibacillaceae</taxon>
        <taxon>Xylanibacillus</taxon>
    </lineage>
</organism>
<dbReference type="Pfam" id="PF13416">
    <property type="entry name" value="SBP_bac_8"/>
    <property type="match status" value="1"/>
</dbReference>
<reference evidence="2" key="1">
    <citation type="submission" date="2021-04" db="EMBL/GenBank/DDBJ databases">
        <title>Draft genome sequence of Xylanibacillus composti strain K13.</title>
        <authorList>
            <person name="Uke A."/>
            <person name="Chhe C."/>
            <person name="Baramee S."/>
            <person name="Kosugi A."/>
        </authorList>
    </citation>
    <scope>NUCLEOTIDE SEQUENCE</scope>
    <source>
        <strain evidence="2">K13</strain>
    </source>
</reference>
<dbReference type="SUPFAM" id="SSF53850">
    <property type="entry name" value="Periplasmic binding protein-like II"/>
    <property type="match status" value="1"/>
</dbReference>
<keyword evidence="3" id="KW-1185">Reference proteome</keyword>
<dbReference type="CDD" id="cd13582">
    <property type="entry name" value="PBP2_AlgQ_like_3"/>
    <property type="match status" value="1"/>
</dbReference>
<dbReference type="Gene3D" id="3.40.190.10">
    <property type="entry name" value="Periplasmic binding protein-like II"/>
    <property type="match status" value="2"/>
</dbReference>
<protein>
    <submittedName>
        <fullName evidence="2">ABC transporter substrate-binding protein</fullName>
    </submittedName>
</protein>
<keyword evidence="1" id="KW-0732">Signal</keyword>
<sequence>MKFKVVKAAGLLVIASMLAFAVGCNTGNQAGNQPTGNNGNASSNANGEGDALEPITFTAFFPDPNNEWNNMEDDIGKVLQEKTGVTLDIEFAVGDPDQKINLIAASGEYPDLIAPKGTSGTLVEAGALLDLTDLINEHAPNIKKMIGDQMDRLKYSSEDESIYFIPNLETIDHQSFDATGTFNLQHAVVKELGYPEINTLQDYENAIKAYKEKYPEIDGQPTIGVTLIAEDWRSLISVTNPAFIATGAPDDGEFYIDPETYEAIVHYKRPEEREYFRWLNHMNNIGLLDPESFVQKYDQYKAKIASGRVLGTIDQKWQIQEAENALKAAGKPERAYGHYNVTLDGTYKTASFMPTGFSGGQGIGITVDCKDPVRAIKFLDYLASEEGQILVNWGVEGVTYDVIDGKRVLKPEIAELKRNDGNTYKKTTGIGNYLLSLRYGDGVQDSTGNYFTQSFPEEVRNNYTDIEKEILAAYGKEFWKDFFPDEEEFEVSPWGRAWNLNIPADSEYTVIKAKFDELVDKRIAEAVLAKPEEFDAIYDAMLDDFERIDVPKMEAEFSKHLKARLDLWGVTK</sequence>
<dbReference type="EMBL" id="BOVK01000052">
    <property type="protein sequence ID" value="GIQ70608.1"/>
    <property type="molecule type" value="Genomic_DNA"/>
</dbReference>
<evidence type="ECO:0000313" key="3">
    <source>
        <dbReference type="Proteomes" id="UP000677918"/>
    </source>
</evidence>
<gene>
    <name evidence="2" type="ORF">XYCOK13_34320</name>
</gene>
<evidence type="ECO:0000313" key="2">
    <source>
        <dbReference type="EMBL" id="GIQ70608.1"/>
    </source>
</evidence>
<dbReference type="PROSITE" id="PS51257">
    <property type="entry name" value="PROKAR_LIPOPROTEIN"/>
    <property type="match status" value="1"/>
</dbReference>
<feature type="chain" id="PRO_5038647400" evidence="1">
    <location>
        <begin position="22"/>
        <end position="572"/>
    </location>
</feature>
<dbReference type="PANTHER" id="PTHR43649:SF12">
    <property type="entry name" value="DIACETYLCHITOBIOSE BINDING PROTEIN DASA"/>
    <property type="match status" value="1"/>
</dbReference>
<name>A0A8J4H8H9_9BACL</name>
<dbReference type="AlphaFoldDB" id="A0A8J4H8H9"/>
<evidence type="ECO:0000256" key="1">
    <source>
        <dbReference type="SAM" id="SignalP"/>
    </source>
</evidence>
<feature type="signal peptide" evidence="1">
    <location>
        <begin position="1"/>
        <end position="21"/>
    </location>
</feature>
<proteinExistence type="predicted"/>
<comment type="caution">
    <text evidence="2">The sequence shown here is derived from an EMBL/GenBank/DDBJ whole genome shotgun (WGS) entry which is preliminary data.</text>
</comment>
<dbReference type="PANTHER" id="PTHR43649">
    <property type="entry name" value="ARABINOSE-BINDING PROTEIN-RELATED"/>
    <property type="match status" value="1"/>
</dbReference>